<reference evidence="2" key="1">
    <citation type="submission" date="2023-08" db="EMBL/GenBank/DDBJ databases">
        <title>Black Yeasts Isolated from many extreme environments.</title>
        <authorList>
            <person name="Coleine C."/>
            <person name="Stajich J.E."/>
            <person name="Selbmann L."/>
        </authorList>
    </citation>
    <scope>NUCLEOTIDE SEQUENCE</scope>
    <source>
        <strain evidence="2">CCFEE 5401</strain>
    </source>
</reference>
<feature type="compositionally biased region" description="Basic and acidic residues" evidence="1">
    <location>
        <begin position="8"/>
        <end position="18"/>
    </location>
</feature>
<evidence type="ECO:0000313" key="2">
    <source>
        <dbReference type="EMBL" id="KAK5108110.1"/>
    </source>
</evidence>
<evidence type="ECO:0000256" key="1">
    <source>
        <dbReference type="SAM" id="MobiDB-lite"/>
    </source>
</evidence>
<dbReference type="AlphaFoldDB" id="A0AAN7YN20"/>
<evidence type="ECO:0000313" key="3">
    <source>
        <dbReference type="Proteomes" id="UP001310890"/>
    </source>
</evidence>
<proteinExistence type="predicted"/>
<dbReference type="Proteomes" id="UP001310890">
    <property type="component" value="Unassembled WGS sequence"/>
</dbReference>
<feature type="compositionally biased region" description="Basic and acidic residues" evidence="1">
    <location>
        <begin position="90"/>
        <end position="104"/>
    </location>
</feature>
<gene>
    <name evidence="2" type="ORF">LTR62_008764</name>
</gene>
<feature type="region of interest" description="Disordered" evidence="1">
    <location>
        <begin position="85"/>
        <end position="174"/>
    </location>
</feature>
<protein>
    <submittedName>
        <fullName evidence="2">Uncharacterized protein</fullName>
    </submittedName>
</protein>
<sequence length="284" mass="31821">MDFGFLDRSGKDKVEETPRQSAVPEPRRHFVPTGFSSPESSDDWELTESDRKALKSGLVARRDLLHLQPASGTLQKATQHIIPSYEDTESADHEHHGGSIDDGTRTSSTDSSSFHYANRRRSHHRRTIKALATCSDSNHEPFNRSRRARRTLSTSANEHSDSNSIPSLGSDSRRGDFSDAIISPLRYPTPPYLRYENIMENFLVTVVEDYRVSRQVNEEGRLRDEKRIAELEGVVTKWRGRVCFSAGLVVGVLVVGGVVGDGVVVGSKAGWSWRGLFWHGWDVC</sequence>
<accession>A0AAN7YN20</accession>
<organism evidence="2 3">
    <name type="scientific">Meristemomyces frigidus</name>
    <dbReference type="NCBI Taxonomy" id="1508187"/>
    <lineage>
        <taxon>Eukaryota</taxon>
        <taxon>Fungi</taxon>
        <taxon>Dikarya</taxon>
        <taxon>Ascomycota</taxon>
        <taxon>Pezizomycotina</taxon>
        <taxon>Dothideomycetes</taxon>
        <taxon>Dothideomycetidae</taxon>
        <taxon>Mycosphaerellales</taxon>
        <taxon>Teratosphaeriaceae</taxon>
        <taxon>Meristemomyces</taxon>
    </lineage>
</organism>
<dbReference type="EMBL" id="JAVRRL010000095">
    <property type="protein sequence ID" value="KAK5108110.1"/>
    <property type="molecule type" value="Genomic_DNA"/>
</dbReference>
<name>A0AAN7YN20_9PEZI</name>
<comment type="caution">
    <text evidence="2">The sequence shown here is derived from an EMBL/GenBank/DDBJ whole genome shotgun (WGS) entry which is preliminary data.</text>
</comment>
<feature type="compositionally biased region" description="Basic residues" evidence="1">
    <location>
        <begin position="117"/>
        <end position="128"/>
    </location>
</feature>
<feature type="region of interest" description="Disordered" evidence="1">
    <location>
        <begin position="1"/>
        <end position="46"/>
    </location>
</feature>